<dbReference type="Pfam" id="PF07686">
    <property type="entry name" value="V-set"/>
    <property type="match status" value="1"/>
</dbReference>
<sequence>MGVQTTRQKEALPEEELALGKAASGLGESQICQDCPEQEEFPSAQDCLIGGDPQKQFFTEVSATVGQRVVLPCQSTIEESDSTLNFFWYRQLPGETLTFLLEAFRVSGNDKFRKHQFSVVVYENNTAPLEIATVSFEDTATYYCVLKLHVKLSPISTCAKSALPRTTQEG</sequence>
<dbReference type="InterPro" id="IPR013106">
    <property type="entry name" value="Ig_V-set"/>
</dbReference>
<protein>
    <recommendedName>
        <fullName evidence="6">Ig-like domain-containing protein</fullName>
    </recommendedName>
</protein>
<keyword evidence="5" id="KW-1279">T cell receptor</keyword>
<dbReference type="InterPro" id="IPR013783">
    <property type="entry name" value="Ig-like_fold"/>
</dbReference>
<keyword evidence="4" id="KW-0393">Immunoglobulin domain</keyword>
<dbReference type="InterPro" id="IPR003599">
    <property type="entry name" value="Ig_sub"/>
</dbReference>
<evidence type="ECO:0000256" key="2">
    <source>
        <dbReference type="ARBA" id="ARBA00023130"/>
    </source>
</evidence>
<dbReference type="SMART" id="SM00409">
    <property type="entry name" value="IG"/>
    <property type="match status" value="1"/>
</dbReference>
<evidence type="ECO:0000256" key="5">
    <source>
        <dbReference type="ARBA" id="ARBA00043266"/>
    </source>
</evidence>
<name>A0A2I0TBX1_LIMLA</name>
<dbReference type="InterPro" id="IPR051287">
    <property type="entry name" value="TCR_variable_region"/>
</dbReference>
<reference evidence="8" key="1">
    <citation type="submission" date="2017-11" db="EMBL/GenBank/DDBJ databases">
        <authorList>
            <person name="Lima N.C."/>
            <person name="Parody-Merino A.M."/>
            <person name="Battley P.F."/>
            <person name="Fidler A.E."/>
            <person name="Prosdocimi F."/>
        </authorList>
    </citation>
    <scope>NUCLEOTIDE SEQUENCE [LARGE SCALE GENOMIC DNA]</scope>
</reference>
<dbReference type="InterPro" id="IPR036179">
    <property type="entry name" value="Ig-like_dom_sf"/>
</dbReference>
<dbReference type="AlphaFoldDB" id="A0A2I0TBX1"/>
<dbReference type="OrthoDB" id="9385791at2759"/>
<dbReference type="Gene3D" id="2.60.40.10">
    <property type="entry name" value="Immunoglobulins"/>
    <property type="match status" value="1"/>
</dbReference>
<proteinExistence type="predicted"/>
<dbReference type="GO" id="GO:0042101">
    <property type="term" value="C:T cell receptor complex"/>
    <property type="evidence" value="ECO:0007669"/>
    <property type="project" value="UniProtKB-KW"/>
</dbReference>
<keyword evidence="2" id="KW-1064">Adaptive immunity</keyword>
<dbReference type="EMBL" id="KZ513031">
    <property type="protein sequence ID" value="PKU31297.1"/>
    <property type="molecule type" value="Genomic_DNA"/>
</dbReference>
<dbReference type="PANTHER" id="PTHR19367:SF18">
    <property type="entry name" value="T CELL RECEPTOR ALPHA VARIABLE 16"/>
    <property type="match status" value="1"/>
</dbReference>
<accession>A0A2I0TBX1</accession>
<dbReference type="CDD" id="cd00099">
    <property type="entry name" value="IgV"/>
    <property type="match status" value="1"/>
</dbReference>
<evidence type="ECO:0000313" key="8">
    <source>
        <dbReference type="Proteomes" id="UP000233556"/>
    </source>
</evidence>
<dbReference type="Proteomes" id="UP000233556">
    <property type="component" value="Unassembled WGS sequence"/>
</dbReference>
<keyword evidence="5" id="KW-0391">Immunity</keyword>
<reference evidence="8" key="2">
    <citation type="submission" date="2017-12" db="EMBL/GenBank/DDBJ databases">
        <title>Genome sequence of the Bar-tailed Godwit (Limosa lapponica baueri).</title>
        <authorList>
            <person name="Lima N.C.B."/>
            <person name="Parody-Merino A.M."/>
            <person name="Battley P.F."/>
            <person name="Fidler A.E."/>
            <person name="Prosdocimi F."/>
        </authorList>
    </citation>
    <scope>NUCLEOTIDE SEQUENCE [LARGE SCALE GENOMIC DNA]</scope>
</reference>
<dbReference type="SMART" id="SM00406">
    <property type="entry name" value="IGv"/>
    <property type="match status" value="1"/>
</dbReference>
<evidence type="ECO:0000256" key="4">
    <source>
        <dbReference type="ARBA" id="ARBA00023319"/>
    </source>
</evidence>
<dbReference type="PANTHER" id="PTHR19367">
    <property type="entry name" value="T-CELL RECEPTOR ALPHA CHAIN V REGION"/>
    <property type="match status" value="1"/>
</dbReference>
<gene>
    <name evidence="7" type="ORF">llap_18397</name>
</gene>
<evidence type="ECO:0000313" key="7">
    <source>
        <dbReference type="EMBL" id="PKU31297.1"/>
    </source>
</evidence>
<evidence type="ECO:0000259" key="6">
    <source>
        <dbReference type="PROSITE" id="PS50835"/>
    </source>
</evidence>
<evidence type="ECO:0000256" key="3">
    <source>
        <dbReference type="ARBA" id="ARBA00023170"/>
    </source>
</evidence>
<organism evidence="7 8">
    <name type="scientific">Limosa lapponica baueri</name>
    <dbReference type="NCBI Taxonomy" id="1758121"/>
    <lineage>
        <taxon>Eukaryota</taxon>
        <taxon>Metazoa</taxon>
        <taxon>Chordata</taxon>
        <taxon>Craniata</taxon>
        <taxon>Vertebrata</taxon>
        <taxon>Euteleostomi</taxon>
        <taxon>Archelosauria</taxon>
        <taxon>Archosauria</taxon>
        <taxon>Dinosauria</taxon>
        <taxon>Saurischia</taxon>
        <taxon>Theropoda</taxon>
        <taxon>Coelurosauria</taxon>
        <taxon>Aves</taxon>
        <taxon>Neognathae</taxon>
        <taxon>Neoaves</taxon>
        <taxon>Charadriiformes</taxon>
        <taxon>Scolopacidae</taxon>
        <taxon>Limosa</taxon>
    </lineage>
</organism>
<dbReference type="GO" id="GO:0002250">
    <property type="term" value="P:adaptive immune response"/>
    <property type="evidence" value="ECO:0007669"/>
    <property type="project" value="UniProtKB-KW"/>
</dbReference>
<feature type="domain" description="Ig-like" evidence="6">
    <location>
        <begin position="53"/>
        <end position="156"/>
    </location>
</feature>
<keyword evidence="3" id="KW-0675">Receptor</keyword>
<keyword evidence="1" id="KW-0732">Signal</keyword>
<evidence type="ECO:0000256" key="1">
    <source>
        <dbReference type="ARBA" id="ARBA00022729"/>
    </source>
</evidence>
<keyword evidence="8" id="KW-1185">Reference proteome</keyword>
<dbReference type="SUPFAM" id="SSF48726">
    <property type="entry name" value="Immunoglobulin"/>
    <property type="match status" value="1"/>
</dbReference>
<dbReference type="InterPro" id="IPR007110">
    <property type="entry name" value="Ig-like_dom"/>
</dbReference>
<dbReference type="PROSITE" id="PS50835">
    <property type="entry name" value="IG_LIKE"/>
    <property type="match status" value="1"/>
</dbReference>